<feature type="transmembrane region" description="Helical" evidence="8">
    <location>
        <begin position="86"/>
        <end position="109"/>
    </location>
</feature>
<dbReference type="GO" id="GO:0005886">
    <property type="term" value="C:plasma membrane"/>
    <property type="evidence" value="ECO:0007669"/>
    <property type="project" value="UniProtKB-SubCell"/>
</dbReference>
<keyword evidence="2" id="KW-1003">Cell membrane</keyword>
<keyword evidence="6 8" id="KW-1133">Transmembrane helix</keyword>
<feature type="transmembrane region" description="Helical" evidence="8">
    <location>
        <begin position="44"/>
        <end position="63"/>
    </location>
</feature>
<evidence type="ECO:0000313" key="9">
    <source>
        <dbReference type="EMBL" id="ACB75810.1"/>
    </source>
</evidence>
<comment type="subcellular location">
    <subcellularLocation>
        <location evidence="1">Cell membrane</location>
        <topology evidence="1">Multi-pass membrane protein</topology>
    </subcellularLocation>
</comment>
<dbReference type="GO" id="GO:0008233">
    <property type="term" value="F:peptidase activity"/>
    <property type="evidence" value="ECO:0007669"/>
    <property type="project" value="UniProtKB-KW"/>
</dbReference>
<dbReference type="GO" id="GO:0006508">
    <property type="term" value="P:proteolysis"/>
    <property type="evidence" value="ECO:0007669"/>
    <property type="project" value="UniProtKB-KW"/>
</dbReference>
<keyword evidence="3" id="KW-0645">Protease</keyword>
<feature type="transmembrane region" description="Helical" evidence="8">
    <location>
        <begin position="327"/>
        <end position="347"/>
    </location>
</feature>
<keyword evidence="4 8" id="KW-0812">Transmembrane</keyword>
<dbReference type="InterPro" id="IPR026392">
    <property type="entry name" value="Exo/Archaeosortase_dom"/>
</dbReference>
<dbReference type="NCBIfam" id="TIGR04178">
    <property type="entry name" value="exo_archaeo"/>
    <property type="match status" value="1"/>
</dbReference>
<dbReference type="KEGG" id="ote:Oter_2528"/>
<dbReference type="Pfam" id="PF09721">
    <property type="entry name" value="Exosortase_EpsH"/>
    <property type="match status" value="1"/>
</dbReference>
<organism evidence="9 10">
    <name type="scientific">Opitutus terrae (strain DSM 11246 / JCM 15787 / PB90-1)</name>
    <dbReference type="NCBI Taxonomy" id="452637"/>
    <lineage>
        <taxon>Bacteria</taxon>
        <taxon>Pseudomonadati</taxon>
        <taxon>Verrucomicrobiota</taxon>
        <taxon>Opitutia</taxon>
        <taxon>Opitutales</taxon>
        <taxon>Opitutaceae</taxon>
        <taxon>Opitutus</taxon>
    </lineage>
</organism>
<feature type="transmembrane region" description="Helical" evidence="8">
    <location>
        <begin position="193"/>
        <end position="212"/>
    </location>
</feature>
<gene>
    <name evidence="9" type="ordered locus">Oter_2528</name>
</gene>
<keyword evidence="5" id="KW-0378">Hydrolase</keyword>
<dbReference type="AlphaFoldDB" id="B1ZT21"/>
<dbReference type="EMBL" id="CP001032">
    <property type="protein sequence ID" value="ACB75810.1"/>
    <property type="molecule type" value="Genomic_DNA"/>
</dbReference>
<evidence type="ECO:0000256" key="6">
    <source>
        <dbReference type="ARBA" id="ARBA00022989"/>
    </source>
</evidence>
<dbReference type="OrthoDB" id="181186at2"/>
<accession>B1ZT21</accession>
<dbReference type="InterPro" id="IPR019127">
    <property type="entry name" value="Exosortase"/>
</dbReference>
<evidence type="ECO:0000256" key="1">
    <source>
        <dbReference type="ARBA" id="ARBA00004651"/>
    </source>
</evidence>
<sequence length="358" mass="37667">MPASFQQLRATLSSPLLAAFALSAGFLAFVAWDQSHWWRVKEDYAFGWLVPALVVFVISDRWSRIVSAVQGCMAAGSARAGGWSKWLLRGVAAGSLICGVLLFLLGAFYRAGAGTSQPGTLAITLGAVGIVLPLIFLNAPVPGDPAPANSDEGSGGGTGVSPVVRPLIQPEPGWDAPAMRCGLFSDARVRLTALFLFPVLVWLVSAPMVSAIESQLSLFLLRKVVTVVSFVFDLLGLPIEQQGNVLVLPTGKVGVEDACSGIRSLTGCLFAGSFLAAVFVERLGQKILLVVAALGLAFLTNMVRGLFLTGWAYHYGPEAIGGKVHDIAGYSVLGLTVLGLLGLLPLFKWATGESEKQA</sequence>
<feature type="transmembrane region" description="Helical" evidence="8">
    <location>
        <begin position="287"/>
        <end position="307"/>
    </location>
</feature>
<dbReference type="Proteomes" id="UP000007013">
    <property type="component" value="Chromosome"/>
</dbReference>
<dbReference type="HOGENOM" id="CLU_813076_0_0_0"/>
<feature type="transmembrane region" description="Helical" evidence="8">
    <location>
        <begin position="12"/>
        <end position="32"/>
    </location>
</feature>
<dbReference type="eggNOG" id="ENOG5030W1Q">
    <property type="taxonomic scope" value="Bacteria"/>
</dbReference>
<keyword evidence="10" id="KW-1185">Reference proteome</keyword>
<evidence type="ECO:0000256" key="7">
    <source>
        <dbReference type="ARBA" id="ARBA00023136"/>
    </source>
</evidence>
<feature type="transmembrane region" description="Helical" evidence="8">
    <location>
        <begin position="121"/>
        <end position="141"/>
    </location>
</feature>
<evidence type="ECO:0000256" key="5">
    <source>
        <dbReference type="ARBA" id="ARBA00022801"/>
    </source>
</evidence>
<proteinExistence type="predicted"/>
<name>B1ZT21_OPITP</name>
<evidence type="ECO:0000256" key="4">
    <source>
        <dbReference type="ARBA" id="ARBA00022692"/>
    </source>
</evidence>
<feature type="transmembrane region" description="Helical" evidence="8">
    <location>
        <begin position="261"/>
        <end position="280"/>
    </location>
</feature>
<keyword evidence="7 8" id="KW-0472">Membrane</keyword>
<dbReference type="RefSeq" id="WP_012375345.1">
    <property type="nucleotide sequence ID" value="NC_010571.1"/>
</dbReference>
<reference evidence="9 10" key="1">
    <citation type="journal article" date="2011" name="J. Bacteriol.">
        <title>Genome sequence of the verrucomicrobium Opitutus terrae PB90-1, an abundant inhabitant of rice paddy soil ecosystems.</title>
        <authorList>
            <person name="van Passel M.W."/>
            <person name="Kant R."/>
            <person name="Palva A."/>
            <person name="Copeland A."/>
            <person name="Lucas S."/>
            <person name="Lapidus A."/>
            <person name="Glavina del Rio T."/>
            <person name="Pitluck S."/>
            <person name="Goltsman E."/>
            <person name="Clum A."/>
            <person name="Sun H."/>
            <person name="Schmutz J."/>
            <person name="Larimer F.W."/>
            <person name="Land M.L."/>
            <person name="Hauser L."/>
            <person name="Kyrpides N."/>
            <person name="Mikhailova N."/>
            <person name="Richardson P.P."/>
            <person name="Janssen P.H."/>
            <person name="de Vos W.M."/>
            <person name="Smidt H."/>
        </authorList>
    </citation>
    <scope>NUCLEOTIDE SEQUENCE [LARGE SCALE GENOMIC DNA]</scope>
    <source>
        <strain evidence="10">DSM 11246 / JCM 15787 / PB90-1</strain>
    </source>
</reference>
<evidence type="ECO:0000313" key="10">
    <source>
        <dbReference type="Proteomes" id="UP000007013"/>
    </source>
</evidence>
<evidence type="ECO:0000256" key="8">
    <source>
        <dbReference type="SAM" id="Phobius"/>
    </source>
</evidence>
<protein>
    <recommendedName>
        <fullName evidence="11">Eight transmembrane protein EpsH</fullName>
    </recommendedName>
</protein>
<evidence type="ECO:0000256" key="2">
    <source>
        <dbReference type="ARBA" id="ARBA00022475"/>
    </source>
</evidence>
<evidence type="ECO:0008006" key="11">
    <source>
        <dbReference type="Google" id="ProtNLM"/>
    </source>
</evidence>
<feature type="transmembrane region" description="Helical" evidence="8">
    <location>
        <begin position="224"/>
        <end position="241"/>
    </location>
</feature>
<evidence type="ECO:0000256" key="3">
    <source>
        <dbReference type="ARBA" id="ARBA00022670"/>
    </source>
</evidence>
<dbReference type="STRING" id="452637.Oter_2528"/>